<comment type="catalytic activity">
    <reaction evidence="4">
        <text>D-serine = pyruvate + NH4(+)</text>
        <dbReference type="Rhea" id="RHEA:13977"/>
        <dbReference type="ChEBI" id="CHEBI:15361"/>
        <dbReference type="ChEBI" id="CHEBI:28938"/>
        <dbReference type="ChEBI" id="CHEBI:35247"/>
        <dbReference type="EC" id="4.3.1.18"/>
    </reaction>
</comment>
<dbReference type="Gene3D" id="3.40.50.1100">
    <property type="match status" value="2"/>
</dbReference>
<protein>
    <recommendedName>
        <fullName evidence="4">Probable D-serine dehydratase</fullName>
        <ecNumber evidence="4">4.3.1.18</ecNumber>
    </recommendedName>
    <alternativeName>
        <fullName evidence="4">D-serine deaminase</fullName>
        <shortName evidence="4">DSD</shortName>
    </alternativeName>
</protein>
<dbReference type="SUPFAM" id="SSF53686">
    <property type="entry name" value="Tryptophan synthase beta subunit-like PLP-dependent enzymes"/>
    <property type="match status" value="1"/>
</dbReference>
<dbReference type="InterPro" id="IPR050147">
    <property type="entry name" value="Ser/Thr_Dehydratase"/>
</dbReference>
<dbReference type="EC" id="4.3.1.18" evidence="4"/>
<dbReference type="NCBIfam" id="TIGR02035">
    <property type="entry name" value="D_Ser_am_lyase"/>
    <property type="match status" value="1"/>
</dbReference>
<comment type="cofactor">
    <cofactor evidence="1 4">
        <name>pyridoxal 5'-phosphate</name>
        <dbReference type="ChEBI" id="CHEBI:597326"/>
    </cofactor>
</comment>
<dbReference type="InterPro" id="IPR001926">
    <property type="entry name" value="TrpB-like_PALP"/>
</dbReference>
<comment type="caution">
    <text evidence="6">The sequence shown here is derived from an EMBL/GenBank/DDBJ whole genome shotgun (WGS) entry which is preliminary data.</text>
</comment>
<evidence type="ECO:0000256" key="3">
    <source>
        <dbReference type="ARBA" id="ARBA00023239"/>
    </source>
</evidence>
<evidence type="ECO:0000256" key="1">
    <source>
        <dbReference type="ARBA" id="ARBA00001933"/>
    </source>
</evidence>
<feature type="domain" description="Tryptophan synthase beta chain-like PALP" evidence="5">
    <location>
        <begin position="93"/>
        <end position="398"/>
    </location>
</feature>
<evidence type="ECO:0000313" key="7">
    <source>
        <dbReference type="Proteomes" id="UP001162881"/>
    </source>
</evidence>
<evidence type="ECO:0000259" key="5">
    <source>
        <dbReference type="Pfam" id="PF00291"/>
    </source>
</evidence>
<reference evidence="6" key="1">
    <citation type="submission" date="2022-03" db="EMBL/GenBank/DDBJ databases">
        <title>Identification of a novel bacterium isolated from mangrove sediments.</title>
        <authorList>
            <person name="Pan X."/>
        </authorList>
    </citation>
    <scope>NUCLEOTIDE SEQUENCE</scope>
    <source>
        <strain evidence="6">B1949</strain>
    </source>
</reference>
<dbReference type="InterPro" id="IPR011780">
    <property type="entry name" value="D_Ser_am_lyase"/>
</dbReference>
<keyword evidence="2 4" id="KW-0663">Pyridoxal phosphate</keyword>
<dbReference type="NCBIfam" id="NF002823">
    <property type="entry name" value="PRK02991.1"/>
    <property type="match status" value="1"/>
</dbReference>
<dbReference type="PANTHER" id="PTHR48078">
    <property type="entry name" value="THREONINE DEHYDRATASE, MITOCHONDRIAL-RELATED"/>
    <property type="match status" value="1"/>
</dbReference>
<dbReference type="RefSeq" id="WP_244024123.1">
    <property type="nucleotide sequence ID" value="NZ_JALHLF010000165.1"/>
</dbReference>
<dbReference type="PANTHER" id="PTHR48078:SF9">
    <property type="entry name" value="D-SERINE DEHYDRATASE"/>
    <property type="match status" value="1"/>
</dbReference>
<name>A0ABT0BIP0_9SPHN</name>
<proteinExistence type="inferred from homology"/>
<dbReference type="EMBL" id="JALHLF010000165">
    <property type="protein sequence ID" value="MCJ2184879.1"/>
    <property type="molecule type" value="Genomic_DNA"/>
</dbReference>
<accession>A0ABT0BIP0</accession>
<keyword evidence="3 4" id="KW-0456">Lyase</keyword>
<dbReference type="InterPro" id="IPR036052">
    <property type="entry name" value="TrpB-like_PALP_sf"/>
</dbReference>
<dbReference type="Pfam" id="PF00291">
    <property type="entry name" value="PALP"/>
    <property type="match status" value="1"/>
</dbReference>
<dbReference type="Proteomes" id="UP001162881">
    <property type="component" value="Unassembled WGS sequence"/>
</dbReference>
<sequence>MTIEADQRTLEADLSAQRPLLWINPERGRSGFGPGAGAGEPLDEHDFTAACAAWVRMQGLFRALFPEAVGAPGIASPLDPLAPAMLPATLDAEGAGRVFVKRDDQLAVAGSIKARGGFFEVVSHAFAIACEAGLLHPEQPYEALLDAPVRAFLATRRLMVASTGNLGLSVGLIGRALGFAVEVHMSRDAKAWKKARLRAAGARVIEHASDYISAVHAAAAEAASDPASHFVDDERSTALFLGYAAAAPELVRQLGESGVALEAGDPLMVHVPCGIGGAPGGIAFGLSCLLGAQVHAFFAEPVAAPCMLAQLLVPAAKEGAQERLRSVYDYGLDGRTEADGLAVTQASRLVAGLMRPRLAGLYTVRDERLLAHVARLWHGAGMRLEPSAVAGLEGPGRLVTDPAAQGWRAALGGKAVLARATHVVWATGGSLVPEATFSAWLDAGADAG</sequence>
<keyword evidence="7" id="KW-1185">Reference proteome</keyword>
<organism evidence="6 7">
    <name type="scientific">Novosphingobium organovorum</name>
    <dbReference type="NCBI Taxonomy" id="2930092"/>
    <lineage>
        <taxon>Bacteria</taxon>
        <taxon>Pseudomonadati</taxon>
        <taxon>Pseudomonadota</taxon>
        <taxon>Alphaproteobacteria</taxon>
        <taxon>Sphingomonadales</taxon>
        <taxon>Sphingomonadaceae</taxon>
        <taxon>Novosphingobium</taxon>
    </lineage>
</organism>
<feature type="modified residue" description="N6-(pyridoxal phosphate)lysine" evidence="4">
    <location>
        <position position="113"/>
    </location>
</feature>
<evidence type="ECO:0000256" key="2">
    <source>
        <dbReference type="ARBA" id="ARBA00022898"/>
    </source>
</evidence>
<comment type="similarity">
    <text evidence="4">Belongs to the serine/threonine dehydratase family. DsdA subfamily.</text>
</comment>
<dbReference type="GO" id="GO:0008721">
    <property type="term" value="F:D-serine ammonia-lyase activity"/>
    <property type="evidence" value="ECO:0007669"/>
    <property type="project" value="UniProtKB-EC"/>
</dbReference>
<evidence type="ECO:0000256" key="4">
    <source>
        <dbReference type="HAMAP-Rule" id="MF_01030"/>
    </source>
</evidence>
<gene>
    <name evidence="4" type="primary">dsdA</name>
    <name evidence="6" type="ORF">MTR62_19635</name>
</gene>
<dbReference type="HAMAP" id="MF_01030">
    <property type="entry name" value="D_Ser_dehydrat"/>
    <property type="match status" value="1"/>
</dbReference>
<evidence type="ECO:0000313" key="6">
    <source>
        <dbReference type="EMBL" id="MCJ2184879.1"/>
    </source>
</evidence>